<sequence length="928" mass="99834">MLIQTTQNYMEMKKLTLSVSMLLCLIFFSGNVQAQVPCLSANSQTNSVSGICFGCSVTNPGNAVDNSTTSFSVLTNMSPQLGNTEQKVRFPVTGQAVDSIRILISFSSQISNVAFISNVFVATYIGNTYNNDQVAITSANANLRILIPSPNFPPPDLRFAIVTIKASQAFDRAQIMIKPGTDLQTQHVNVHYAYIVVPSPTVAAKVINLCGYGKNATLKATNPTGVTFKWYLQPTGGLTVHTGSSYYLSSVTQSKTYYVESTKYGCANSPRTPVSVNVSNIPDAPVCKGDYICSGESATIYASSPGSAINWYTQSTGGIALGSNSPYTTIPLTYNKIYYAEAINRVGCKSQDRSPAPVTILKKGQPIMKWSHGLANKQAIKPLITNDGYIVGINYNGNIELIKYDTDGNQLWLRIYGGSQDDKISYLIQAVDGGIIIAGTTKSSDGDITDGNNGEYDIFLLKVDDNGNQQWNKTYGGSKNEELIDIIVTPENNYLIGSNTFSNNGDVTDGNNGASDYWLLEIDAFGNKIWNKTFGGSNDDKLVKVCSVPNGGYIAAGNSISTNGDITDHKGAEDFWIVKTNNSGTKQWAKSLGGSKEEELTNVLIMADGTYLLGGMTQSSNGDILNYHGVQDCFVAKLDKSGNKIWAKAYGGSDVEFSYSKVILLPAASGGFTMATVSSSDDGDINASNSFEGLWIFRANSLGIITSSRVYASAVISGDILNISGGGLLVGVATRENITDVTTPPHGPEFLFYDHWIFQTDQYGNIVWDGTYGSSYEDFFGTIQTTPDGGILLTGTGGRFDGDINGPAGFGGAWIYKLKDDAGCGSFRTTSSFESNDVMDATNTAPSLNIAYPNPFSDKLNLKVNLEAEATVAVKIYNEQGLEVSSFNGNYGKGDNEINMNTSELKAGLYLCKIVHSDKTYSLKLVKY</sequence>
<dbReference type="Pfam" id="PF19081">
    <property type="entry name" value="Ig_7"/>
    <property type="match status" value="2"/>
</dbReference>
<dbReference type="Pfam" id="PF18962">
    <property type="entry name" value="Por_Secre_tail"/>
    <property type="match status" value="1"/>
</dbReference>
<evidence type="ECO:0000259" key="2">
    <source>
        <dbReference type="Pfam" id="PF18962"/>
    </source>
</evidence>
<dbReference type="NCBIfam" id="TIGR04183">
    <property type="entry name" value="Por_Secre_tail"/>
    <property type="match status" value="1"/>
</dbReference>
<dbReference type="Proteomes" id="UP000030185">
    <property type="component" value="Unassembled WGS sequence"/>
</dbReference>
<dbReference type="InterPro" id="IPR026444">
    <property type="entry name" value="Secre_tail"/>
</dbReference>
<evidence type="ECO:0008006" key="6">
    <source>
        <dbReference type="Google" id="ProtNLM"/>
    </source>
</evidence>
<dbReference type="STRING" id="153721.MYP_1973"/>
<dbReference type="PANTHER" id="PTHR42754">
    <property type="entry name" value="ENDOGLUCANASE"/>
    <property type="match status" value="1"/>
</dbReference>
<proteinExistence type="predicted"/>
<feature type="domain" description="Ig-like" evidence="3">
    <location>
        <begin position="282"/>
        <end position="360"/>
    </location>
</feature>
<feature type="chain" id="PRO_5001944929" description="Secretion system C-terminal sorting domain-containing protein" evidence="1">
    <location>
        <begin position="35"/>
        <end position="928"/>
    </location>
</feature>
<evidence type="ECO:0000259" key="3">
    <source>
        <dbReference type="Pfam" id="PF19081"/>
    </source>
</evidence>
<feature type="signal peptide" evidence="1">
    <location>
        <begin position="1"/>
        <end position="34"/>
    </location>
</feature>
<name>A0A098LCY0_9BACT</name>
<dbReference type="eggNOG" id="COG3291">
    <property type="taxonomic scope" value="Bacteria"/>
</dbReference>
<evidence type="ECO:0000256" key="1">
    <source>
        <dbReference type="SAM" id="SignalP"/>
    </source>
</evidence>
<dbReference type="PANTHER" id="PTHR42754:SF1">
    <property type="entry name" value="LIPOPROTEIN"/>
    <property type="match status" value="1"/>
</dbReference>
<keyword evidence="5" id="KW-1185">Reference proteome</keyword>
<accession>A0A098LCY0</accession>
<organism evidence="4 5">
    <name type="scientific">Sporocytophaga myxococcoides</name>
    <dbReference type="NCBI Taxonomy" id="153721"/>
    <lineage>
        <taxon>Bacteria</taxon>
        <taxon>Pseudomonadati</taxon>
        <taxon>Bacteroidota</taxon>
        <taxon>Cytophagia</taxon>
        <taxon>Cytophagales</taxon>
        <taxon>Cytophagaceae</taxon>
        <taxon>Sporocytophaga</taxon>
    </lineage>
</organism>
<dbReference type="EMBL" id="BBLT01000003">
    <property type="protein sequence ID" value="GAL84745.1"/>
    <property type="molecule type" value="Genomic_DNA"/>
</dbReference>
<evidence type="ECO:0000313" key="5">
    <source>
        <dbReference type="Proteomes" id="UP000030185"/>
    </source>
</evidence>
<dbReference type="InterPro" id="IPR044023">
    <property type="entry name" value="Ig_7"/>
</dbReference>
<gene>
    <name evidence="4" type="ORF">MYP_1973</name>
</gene>
<dbReference type="eggNOG" id="COG1361">
    <property type="taxonomic scope" value="Bacteria"/>
</dbReference>
<dbReference type="SUPFAM" id="SSF69304">
    <property type="entry name" value="Tricorn protease N-terminal domain"/>
    <property type="match status" value="1"/>
</dbReference>
<feature type="domain" description="Ig-like" evidence="3">
    <location>
        <begin position="199"/>
        <end position="279"/>
    </location>
</feature>
<comment type="caution">
    <text evidence="4">The sequence shown here is derived from an EMBL/GenBank/DDBJ whole genome shotgun (WGS) entry which is preliminary data.</text>
</comment>
<protein>
    <recommendedName>
        <fullName evidence="6">Secretion system C-terminal sorting domain-containing protein</fullName>
    </recommendedName>
</protein>
<reference evidence="4 5" key="1">
    <citation type="submission" date="2014-09" db="EMBL/GenBank/DDBJ databases">
        <title>Sporocytophaga myxococcoides PG-01 genome sequencing.</title>
        <authorList>
            <person name="Liu L."/>
            <person name="Gao P.J."/>
            <person name="Chen G.J."/>
            <person name="Wang L.S."/>
        </authorList>
    </citation>
    <scope>NUCLEOTIDE SEQUENCE [LARGE SCALE GENOMIC DNA]</scope>
    <source>
        <strain evidence="4 5">PG-01</strain>
    </source>
</reference>
<dbReference type="AlphaFoldDB" id="A0A098LCY0"/>
<feature type="domain" description="Secretion system C-terminal sorting" evidence="2">
    <location>
        <begin position="852"/>
        <end position="925"/>
    </location>
</feature>
<keyword evidence="1" id="KW-0732">Signal</keyword>
<dbReference type="eggNOG" id="COG2730">
    <property type="taxonomic scope" value="Bacteria"/>
</dbReference>
<evidence type="ECO:0000313" key="4">
    <source>
        <dbReference type="EMBL" id="GAL84745.1"/>
    </source>
</evidence>